<gene>
    <name evidence="1" type="ORF">RFULGI_LOCUS19367</name>
</gene>
<accession>A0A9N9K9L9</accession>
<dbReference type="Proteomes" id="UP000789396">
    <property type="component" value="Unassembled WGS sequence"/>
</dbReference>
<proteinExistence type="predicted"/>
<reference evidence="1" key="1">
    <citation type="submission" date="2021-06" db="EMBL/GenBank/DDBJ databases">
        <authorList>
            <person name="Kallberg Y."/>
            <person name="Tangrot J."/>
            <person name="Rosling A."/>
        </authorList>
    </citation>
    <scope>NUCLEOTIDE SEQUENCE</scope>
    <source>
        <strain evidence="1">IN212</strain>
    </source>
</reference>
<feature type="non-terminal residue" evidence="1">
    <location>
        <position position="1"/>
    </location>
</feature>
<name>A0A9N9K9L9_9GLOM</name>
<organism evidence="1 2">
    <name type="scientific">Racocetra fulgida</name>
    <dbReference type="NCBI Taxonomy" id="60492"/>
    <lineage>
        <taxon>Eukaryota</taxon>
        <taxon>Fungi</taxon>
        <taxon>Fungi incertae sedis</taxon>
        <taxon>Mucoromycota</taxon>
        <taxon>Glomeromycotina</taxon>
        <taxon>Glomeromycetes</taxon>
        <taxon>Diversisporales</taxon>
        <taxon>Gigasporaceae</taxon>
        <taxon>Racocetra</taxon>
    </lineage>
</organism>
<dbReference type="EMBL" id="CAJVPZ010094695">
    <property type="protein sequence ID" value="CAG8817671.1"/>
    <property type="molecule type" value="Genomic_DNA"/>
</dbReference>
<dbReference type="AlphaFoldDB" id="A0A9N9K9L9"/>
<sequence length="89" mass="9960">SEISETSDLFEFNLEQLYQTPVSSPPITPPLLPLNNNNMALQVQDINNLINSIQALDNRIQNQTNAVVNNTNRLGQRETKLIEIIPFAG</sequence>
<evidence type="ECO:0000313" key="2">
    <source>
        <dbReference type="Proteomes" id="UP000789396"/>
    </source>
</evidence>
<protein>
    <submittedName>
        <fullName evidence="1">11219_t:CDS:1</fullName>
    </submittedName>
</protein>
<feature type="non-terminal residue" evidence="1">
    <location>
        <position position="89"/>
    </location>
</feature>
<keyword evidence="2" id="KW-1185">Reference proteome</keyword>
<evidence type="ECO:0000313" key="1">
    <source>
        <dbReference type="EMBL" id="CAG8817671.1"/>
    </source>
</evidence>
<comment type="caution">
    <text evidence="1">The sequence shown here is derived from an EMBL/GenBank/DDBJ whole genome shotgun (WGS) entry which is preliminary data.</text>
</comment>